<evidence type="ECO:0000313" key="2">
    <source>
        <dbReference type="Proteomes" id="UP000536711"/>
    </source>
</evidence>
<accession>A0A8H4K6B5</accession>
<dbReference type="AlphaFoldDB" id="A0A8H4K6B5"/>
<keyword evidence="2" id="KW-1185">Reference proteome</keyword>
<protein>
    <submittedName>
        <fullName evidence="1">Uncharacterized protein</fullName>
    </submittedName>
</protein>
<proteinExistence type="predicted"/>
<comment type="caution">
    <text evidence="1">The sequence shown here is derived from an EMBL/GenBank/DDBJ whole genome shotgun (WGS) entry which is preliminary data.</text>
</comment>
<dbReference type="Proteomes" id="UP000536711">
    <property type="component" value="Unassembled WGS sequence"/>
</dbReference>
<evidence type="ECO:0000313" key="1">
    <source>
        <dbReference type="EMBL" id="KAF4444296.1"/>
    </source>
</evidence>
<reference evidence="1 2" key="1">
    <citation type="submission" date="2020-01" db="EMBL/GenBank/DDBJ databases">
        <title>Identification and distribution of gene clusters putatively required for synthesis of sphingolipid metabolism inhibitors in phylogenetically diverse species of the filamentous fungus Fusarium.</title>
        <authorList>
            <person name="Kim H.-S."/>
            <person name="Busman M."/>
            <person name="Brown D.W."/>
            <person name="Divon H."/>
            <person name="Uhlig S."/>
            <person name="Proctor R.H."/>
        </authorList>
    </citation>
    <scope>NUCLEOTIDE SEQUENCE [LARGE SCALE GENOMIC DNA]</scope>
    <source>
        <strain evidence="1 2">NRRL 13308</strain>
    </source>
</reference>
<gene>
    <name evidence="1" type="ORF">FACUT_738</name>
</gene>
<name>A0A8H4K6B5_9HYPO</name>
<dbReference type="EMBL" id="JAADJF010000017">
    <property type="protein sequence ID" value="KAF4444296.1"/>
    <property type="molecule type" value="Genomic_DNA"/>
</dbReference>
<organism evidence="1 2">
    <name type="scientific">Fusarium acutatum</name>
    <dbReference type="NCBI Taxonomy" id="78861"/>
    <lineage>
        <taxon>Eukaryota</taxon>
        <taxon>Fungi</taxon>
        <taxon>Dikarya</taxon>
        <taxon>Ascomycota</taxon>
        <taxon>Pezizomycotina</taxon>
        <taxon>Sordariomycetes</taxon>
        <taxon>Hypocreomycetidae</taxon>
        <taxon>Hypocreales</taxon>
        <taxon>Nectriaceae</taxon>
        <taxon>Fusarium</taxon>
        <taxon>Fusarium fujikuroi species complex</taxon>
    </lineage>
</organism>
<sequence length="98" mass="11038">MRKPTRRPLLKDSLDQLHLRSHVLTQSPTLEQLSITAWSSVFLKGSSAVEKSLRLQPSLDNRGHYFGMTWGKNAAQDTNKECKDILYSFIEIAGGPHS</sequence>